<proteinExistence type="predicted"/>
<reference evidence="1 2" key="1">
    <citation type="submission" date="2021-04" db="EMBL/GenBank/DDBJ databases">
        <authorList>
            <person name="De Guttry C."/>
            <person name="Zahm M."/>
            <person name="Klopp C."/>
            <person name="Cabau C."/>
            <person name="Louis A."/>
            <person name="Berthelot C."/>
            <person name="Parey E."/>
            <person name="Roest Crollius H."/>
            <person name="Montfort J."/>
            <person name="Robinson-Rechavi M."/>
            <person name="Bucao C."/>
            <person name="Bouchez O."/>
            <person name="Gislard M."/>
            <person name="Lluch J."/>
            <person name="Milhes M."/>
            <person name="Lampietro C."/>
            <person name="Lopez Roques C."/>
            <person name="Donnadieu C."/>
            <person name="Braasch I."/>
            <person name="Desvignes T."/>
            <person name="Postlethwait J."/>
            <person name="Bobe J."/>
            <person name="Wedekind C."/>
            <person name="Guiguen Y."/>
        </authorList>
    </citation>
    <scope>NUCLEOTIDE SEQUENCE [LARGE SCALE GENOMIC DNA]</scope>
    <source>
        <strain evidence="1">Cs_M1</strain>
        <tissue evidence="1">Blood</tissue>
    </source>
</reference>
<evidence type="ECO:0000313" key="1">
    <source>
        <dbReference type="EMBL" id="KAK6292263.1"/>
    </source>
</evidence>
<organism evidence="1 2">
    <name type="scientific">Coregonus suidteri</name>
    <dbReference type="NCBI Taxonomy" id="861788"/>
    <lineage>
        <taxon>Eukaryota</taxon>
        <taxon>Metazoa</taxon>
        <taxon>Chordata</taxon>
        <taxon>Craniata</taxon>
        <taxon>Vertebrata</taxon>
        <taxon>Euteleostomi</taxon>
        <taxon>Actinopterygii</taxon>
        <taxon>Neopterygii</taxon>
        <taxon>Teleostei</taxon>
        <taxon>Protacanthopterygii</taxon>
        <taxon>Salmoniformes</taxon>
        <taxon>Salmonidae</taxon>
        <taxon>Coregoninae</taxon>
        <taxon>Coregonus</taxon>
    </lineage>
</organism>
<keyword evidence="2" id="KW-1185">Reference proteome</keyword>
<dbReference type="AlphaFoldDB" id="A0AAN8QDI0"/>
<gene>
    <name evidence="1" type="ORF">J4Q44_G00368470</name>
</gene>
<comment type="caution">
    <text evidence="1">The sequence shown here is derived from an EMBL/GenBank/DDBJ whole genome shotgun (WGS) entry which is preliminary data.</text>
</comment>
<dbReference type="Proteomes" id="UP001356427">
    <property type="component" value="Unassembled WGS sequence"/>
</dbReference>
<protein>
    <submittedName>
        <fullName evidence="1">Uncharacterized protein</fullName>
    </submittedName>
</protein>
<sequence>MRIPRHRSRAVVEFYHLGRRSGWSPYPGNLVLCEAPGGKGSRTGWQRRRRRHGTDALYRNQAVCARAVPYS</sequence>
<name>A0AAN8QDI0_9TELE</name>
<accession>A0AAN8QDI0</accession>
<evidence type="ECO:0000313" key="2">
    <source>
        <dbReference type="Proteomes" id="UP001356427"/>
    </source>
</evidence>
<dbReference type="EMBL" id="JAGTTL010000038">
    <property type="protein sequence ID" value="KAK6292263.1"/>
    <property type="molecule type" value="Genomic_DNA"/>
</dbReference>